<keyword evidence="1" id="KW-1133">Transmembrane helix</keyword>
<feature type="transmembrane region" description="Helical" evidence="1">
    <location>
        <begin position="34"/>
        <end position="54"/>
    </location>
</feature>
<feature type="transmembrane region" description="Helical" evidence="1">
    <location>
        <begin position="268"/>
        <end position="287"/>
    </location>
</feature>
<dbReference type="SUPFAM" id="SSF103481">
    <property type="entry name" value="Multidrug resistance efflux transporter EmrE"/>
    <property type="match status" value="1"/>
</dbReference>
<keyword evidence="1" id="KW-0812">Transmembrane</keyword>
<feature type="transmembrane region" description="Helical" evidence="1">
    <location>
        <begin position="66"/>
        <end position="84"/>
    </location>
</feature>
<feature type="transmembrane region" description="Helical" evidence="1">
    <location>
        <begin position="241"/>
        <end position="262"/>
    </location>
</feature>
<feature type="transmembrane region" description="Helical" evidence="1">
    <location>
        <begin position="148"/>
        <end position="166"/>
    </location>
</feature>
<feature type="transmembrane region" description="Helical" evidence="1">
    <location>
        <begin position="209"/>
        <end position="229"/>
    </location>
</feature>
<evidence type="ECO:0000256" key="1">
    <source>
        <dbReference type="SAM" id="Phobius"/>
    </source>
</evidence>
<feature type="domain" description="EamA" evidence="2">
    <location>
        <begin position="7"/>
        <end position="134"/>
    </location>
</feature>
<accession>A0ABW1TYA5</accession>
<gene>
    <name evidence="3" type="ORF">ACFQND_11905</name>
</gene>
<evidence type="ECO:0000313" key="4">
    <source>
        <dbReference type="Proteomes" id="UP001596270"/>
    </source>
</evidence>
<comment type="caution">
    <text evidence="3">The sequence shown here is derived from an EMBL/GenBank/DDBJ whole genome shotgun (WGS) entry which is preliminary data.</text>
</comment>
<feature type="transmembrane region" description="Helical" evidence="1">
    <location>
        <begin position="178"/>
        <end position="197"/>
    </location>
</feature>
<keyword evidence="1" id="KW-0472">Membrane</keyword>
<keyword evidence="4" id="KW-1185">Reference proteome</keyword>
<dbReference type="PANTHER" id="PTHR22911">
    <property type="entry name" value="ACYL-MALONYL CONDENSING ENZYME-RELATED"/>
    <property type="match status" value="1"/>
</dbReference>
<sequence>MGALLPACALVFNAFVWGVSWWPLRQLQGHGLHPLWATALVYVIVFSGLLLVYFKSWRGFVAHPQLWLLALAAGLTNVGFNWAVTVGDVVRVVLLFYLMPAWSVLVAWVMLGEKPSAASLLRLALAMAGVLIVLKTPDSPWPVPQSGADWLALMGGFCFAVTNAFLRKFSHAPSGSRMLAMFGGAGVLATVVALVGMSQQVVPAPALQAAGIPVLLGLSLALMISNAALQYGAARLAVSTTALVMLTEILFASLSAAAFGAAEFTPRILLGGSLIVAAAVLAAMAPAK</sequence>
<evidence type="ECO:0000259" key="2">
    <source>
        <dbReference type="Pfam" id="PF00892"/>
    </source>
</evidence>
<organism evidence="3 4">
    <name type="scientific">Polaromonas aquatica</name>
    <dbReference type="NCBI Taxonomy" id="332657"/>
    <lineage>
        <taxon>Bacteria</taxon>
        <taxon>Pseudomonadati</taxon>
        <taxon>Pseudomonadota</taxon>
        <taxon>Betaproteobacteria</taxon>
        <taxon>Burkholderiales</taxon>
        <taxon>Comamonadaceae</taxon>
        <taxon>Polaromonas</taxon>
    </lineage>
</organism>
<evidence type="ECO:0000313" key="3">
    <source>
        <dbReference type="EMBL" id="MFC6281939.1"/>
    </source>
</evidence>
<feature type="transmembrane region" description="Helical" evidence="1">
    <location>
        <begin position="118"/>
        <end position="136"/>
    </location>
</feature>
<dbReference type="PANTHER" id="PTHR22911:SF137">
    <property type="entry name" value="SOLUTE CARRIER FAMILY 35 MEMBER G2-RELATED"/>
    <property type="match status" value="1"/>
</dbReference>
<reference evidence="4" key="1">
    <citation type="journal article" date="2019" name="Int. J. Syst. Evol. Microbiol.">
        <title>The Global Catalogue of Microorganisms (GCM) 10K type strain sequencing project: providing services to taxonomists for standard genome sequencing and annotation.</title>
        <authorList>
            <consortium name="The Broad Institute Genomics Platform"/>
            <consortium name="The Broad Institute Genome Sequencing Center for Infectious Disease"/>
            <person name="Wu L."/>
            <person name="Ma J."/>
        </authorList>
    </citation>
    <scope>NUCLEOTIDE SEQUENCE [LARGE SCALE GENOMIC DNA]</scope>
    <source>
        <strain evidence="4">CCUG 39402</strain>
    </source>
</reference>
<proteinExistence type="predicted"/>
<name>A0ABW1TYA5_9BURK</name>
<dbReference type="Proteomes" id="UP001596270">
    <property type="component" value="Unassembled WGS sequence"/>
</dbReference>
<dbReference type="EMBL" id="JBHSRS010000018">
    <property type="protein sequence ID" value="MFC6281939.1"/>
    <property type="molecule type" value="Genomic_DNA"/>
</dbReference>
<dbReference type="RefSeq" id="WP_371438463.1">
    <property type="nucleotide sequence ID" value="NZ_JBHSRS010000018.1"/>
</dbReference>
<dbReference type="InterPro" id="IPR000620">
    <property type="entry name" value="EamA_dom"/>
</dbReference>
<feature type="transmembrane region" description="Helical" evidence="1">
    <location>
        <begin position="90"/>
        <end position="111"/>
    </location>
</feature>
<dbReference type="InterPro" id="IPR037185">
    <property type="entry name" value="EmrE-like"/>
</dbReference>
<protein>
    <submittedName>
        <fullName evidence="3">EamA family transporter</fullName>
    </submittedName>
</protein>
<dbReference type="Pfam" id="PF00892">
    <property type="entry name" value="EamA"/>
    <property type="match status" value="1"/>
</dbReference>